<dbReference type="KEGG" id="acom:CEW83_05320"/>
<dbReference type="EMBL" id="CP022187">
    <property type="protein sequence ID" value="AWI74702.1"/>
    <property type="molecule type" value="Genomic_DNA"/>
</dbReference>
<feature type="transmembrane region" description="Helical" evidence="1">
    <location>
        <begin position="35"/>
        <end position="55"/>
    </location>
</feature>
<evidence type="ECO:0000313" key="4">
    <source>
        <dbReference type="Proteomes" id="UP000244930"/>
    </source>
</evidence>
<accession>A0A2U8GM75</accession>
<dbReference type="RefSeq" id="WP_108948409.1">
    <property type="nucleotide sequence ID" value="NZ_CP022187.1"/>
</dbReference>
<gene>
    <name evidence="3" type="ORF">CEW83_05320</name>
</gene>
<feature type="transmembrane region" description="Helical" evidence="1">
    <location>
        <begin position="90"/>
        <end position="112"/>
    </location>
</feature>
<dbReference type="InterPro" id="IPR018639">
    <property type="entry name" value="DUF2062"/>
</dbReference>
<feature type="domain" description="DUF2062" evidence="2">
    <location>
        <begin position="21"/>
        <end position="173"/>
    </location>
</feature>
<protein>
    <recommendedName>
        <fullName evidence="2">DUF2062 domain-containing protein</fullName>
    </recommendedName>
</protein>
<name>A0A2U8GM75_9RHOO</name>
<feature type="transmembrane region" description="Helical" evidence="1">
    <location>
        <begin position="61"/>
        <end position="83"/>
    </location>
</feature>
<evidence type="ECO:0000313" key="3">
    <source>
        <dbReference type="EMBL" id="AWI74702.1"/>
    </source>
</evidence>
<dbReference type="Proteomes" id="UP000244930">
    <property type="component" value="Chromosome"/>
</dbReference>
<reference evidence="3 4" key="1">
    <citation type="submission" date="2017-06" db="EMBL/GenBank/DDBJ databases">
        <title>Azoarcus.</title>
        <authorList>
            <person name="Woo J.-H."/>
            <person name="Kim H.-S."/>
        </authorList>
    </citation>
    <scope>NUCLEOTIDE SEQUENCE [LARGE SCALE GENOMIC DNA]</scope>
    <source>
        <strain evidence="3 4">TSPY31</strain>
    </source>
</reference>
<evidence type="ECO:0000256" key="1">
    <source>
        <dbReference type="SAM" id="Phobius"/>
    </source>
</evidence>
<dbReference type="PANTHER" id="PTHR40547">
    <property type="entry name" value="SLL0298 PROTEIN"/>
    <property type="match status" value="1"/>
</dbReference>
<dbReference type="PANTHER" id="PTHR40547:SF1">
    <property type="entry name" value="SLL0298 PROTEIN"/>
    <property type="match status" value="1"/>
</dbReference>
<organism evidence="3 4">
    <name type="scientific">Parazoarcus communis</name>
    <dbReference type="NCBI Taxonomy" id="41977"/>
    <lineage>
        <taxon>Bacteria</taxon>
        <taxon>Pseudomonadati</taxon>
        <taxon>Pseudomonadota</taxon>
        <taxon>Betaproteobacteria</taxon>
        <taxon>Rhodocyclales</taxon>
        <taxon>Zoogloeaceae</taxon>
        <taxon>Parazoarcus</taxon>
    </lineage>
</organism>
<evidence type="ECO:0000259" key="2">
    <source>
        <dbReference type="Pfam" id="PF09835"/>
    </source>
</evidence>
<keyword evidence="1" id="KW-0472">Membrane</keyword>
<proteinExistence type="predicted"/>
<dbReference type="Pfam" id="PF09835">
    <property type="entry name" value="DUF2062"/>
    <property type="match status" value="1"/>
</dbReference>
<sequence>MRKSLKRFLPKHEAVRENRWLRPFSGTLLHPRLWYLNRHSAAGAVAVGLFCGLIPGPLQMLGAAICCVVLRVNLPLALIITLYSNPLTIVPLYVAAFAIGDVALGSTGSVAFSAPPELVGMDITGWIGAMIQWMAGLGKPLALGLALLAASLSCAGYFIVRGTWRIWLIRQWRARQLNRAPRQRDTG</sequence>
<dbReference type="AlphaFoldDB" id="A0A2U8GM75"/>
<keyword evidence="1" id="KW-1133">Transmembrane helix</keyword>
<keyword evidence="4" id="KW-1185">Reference proteome</keyword>
<feature type="transmembrane region" description="Helical" evidence="1">
    <location>
        <begin position="141"/>
        <end position="160"/>
    </location>
</feature>
<keyword evidence="1" id="KW-0812">Transmembrane</keyword>